<gene>
    <name evidence="2" type="ORF">GSI_11165</name>
</gene>
<dbReference type="Pfam" id="PF14441">
    <property type="entry name" value="OTT_1508_deam"/>
    <property type="match status" value="1"/>
</dbReference>
<dbReference type="AlphaFoldDB" id="A0A2G8RZ04"/>
<name>A0A2G8RZ04_9APHY</name>
<accession>A0A2G8RZ04</accession>
<evidence type="ECO:0000256" key="1">
    <source>
        <dbReference type="SAM" id="MobiDB-lite"/>
    </source>
</evidence>
<dbReference type="EMBL" id="AYKW01000038">
    <property type="protein sequence ID" value="PIL26751.1"/>
    <property type="molecule type" value="Genomic_DNA"/>
</dbReference>
<dbReference type="Proteomes" id="UP000230002">
    <property type="component" value="Unassembled WGS sequence"/>
</dbReference>
<organism evidence="2 3">
    <name type="scientific">Ganoderma sinense ZZ0214-1</name>
    <dbReference type="NCBI Taxonomy" id="1077348"/>
    <lineage>
        <taxon>Eukaryota</taxon>
        <taxon>Fungi</taxon>
        <taxon>Dikarya</taxon>
        <taxon>Basidiomycota</taxon>
        <taxon>Agaricomycotina</taxon>
        <taxon>Agaricomycetes</taxon>
        <taxon>Polyporales</taxon>
        <taxon>Polyporaceae</taxon>
        <taxon>Ganoderma</taxon>
    </lineage>
</organism>
<dbReference type="InterPro" id="IPR027796">
    <property type="entry name" value="OTT_1508_deam-like"/>
</dbReference>
<protein>
    <submittedName>
        <fullName evidence="2">Uncharacterized protein</fullName>
    </submittedName>
</protein>
<evidence type="ECO:0000313" key="2">
    <source>
        <dbReference type="EMBL" id="PIL26751.1"/>
    </source>
</evidence>
<proteinExistence type="predicted"/>
<feature type="compositionally biased region" description="Acidic residues" evidence="1">
    <location>
        <begin position="118"/>
        <end position="160"/>
    </location>
</feature>
<comment type="caution">
    <text evidence="2">The sequence shown here is derived from an EMBL/GenBank/DDBJ whole genome shotgun (WGS) entry which is preliminary data.</text>
</comment>
<evidence type="ECO:0000313" key="3">
    <source>
        <dbReference type="Proteomes" id="UP000230002"/>
    </source>
</evidence>
<keyword evidence="3" id="KW-1185">Reference proteome</keyword>
<reference evidence="2 3" key="1">
    <citation type="journal article" date="2015" name="Sci. Rep.">
        <title>Chromosome-level genome map provides insights into diverse defense mechanisms in the medicinal fungus Ganoderma sinense.</title>
        <authorList>
            <person name="Zhu Y."/>
            <person name="Xu J."/>
            <person name="Sun C."/>
            <person name="Zhou S."/>
            <person name="Xu H."/>
            <person name="Nelson D.R."/>
            <person name="Qian J."/>
            <person name="Song J."/>
            <person name="Luo H."/>
            <person name="Xiang L."/>
            <person name="Li Y."/>
            <person name="Xu Z."/>
            <person name="Ji A."/>
            <person name="Wang L."/>
            <person name="Lu S."/>
            <person name="Hayward A."/>
            <person name="Sun W."/>
            <person name="Li X."/>
            <person name="Schwartz D.C."/>
            <person name="Wang Y."/>
            <person name="Chen S."/>
        </authorList>
    </citation>
    <scope>NUCLEOTIDE SEQUENCE [LARGE SCALE GENOMIC DNA]</scope>
    <source>
        <strain evidence="2 3">ZZ0214-1</strain>
    </source>
</reference>
<feature type="region of interest" description="Disordered" evidence="1">
    <location>
        <begin position="113"/>
        <end position="162"/>
    </location>
</feature>
<sequence length="480" mass="53600">MSTSTSETTAPTTNNLHTVLLALKRLRRPRPDHILPHLRNPKDPSDFDYLDALATLCAFAGPCDSVSTAVRCSPSLEGNDLYIATSSPPPDPPALQAQLAAWTDLMRTLPVRRRVDSDSDSDVSEDGSESEEPGSPESEEGSGSEEDSESKEGPESEFEDHEYATSTQSFIVEVYRGCHAKLLDIINRDDVGQKVLERVETMPERYIVLYGISRPQLAGYLKCLVALARKKLLTSAEDLLSLYSTAKAVAEFERPLYRLECVSFLRALSDLTLAVDTLVDFATHRKMQDIVQSPWNFIWVHVPGPESARDFVATTNVDELAAIVPSKWRDALTSPTIEWRDFHPTPSGNVQQVEESPGHFTGKGVVHCESALLAYLHANQLYEDKAIQPYIGCSRPVCYACLTLIRAHYWELYTRRIDVGRRSDLEEIDVSWAYPRGMGPAVYKRLVADMVGDFKLLVRNPYKDVFHHIVTDPSGLPEGF</sequence>